<organism evidence="5 6">
    <name type="scientific">Chrysochromulina tobinii</name>
    <dbReference type="NCBI Taxonomy" id="1460289"/>
    <lineage>
        <taxon>Eukaryota</taxon>
        <taxon>Haptista</taxon>
        <taxon>Haptophyta</taxon>
        <taxon>Prymnesiophyceae</taxon>
        <taxon>Prymnesiales</taxon>
        <taxon>Chrysochromulinaceae</taxon>
        <taxon>Chrysochromulina</taxon>
    </lineage>
</organism>
<sequence length="849" mass="94472">MALLLPVLAISAKLGCVNEAGEAVDWWFLYKHPRWTDASHKTCIGDCTGSTYVYSTSASPTSWTVGAHTVFQTSSLFGLQLAGVYDGSVTNYVFYNDQLPDGGGSSSSHGHSKGFFAFDETSAFFVQHSVPDFPEYVKAGYQYGDGQTYYGQHAFCMSLTPKMLNEIALVMQYAYPQVYDKRLDITSWPNINAVAAEQKLPGTTVTTIDVGWATLHLQGKASAAEIDMLDLITAPALKTDLWSQSWLNTGGVIGGYCVPPGEGYNVTDILTIQLPGEEPPDVHATQVDHSKWAVAKTESDDWFCALDNNHVESQFGRAGLAICMQQPGLEGSAPLYAFNIEELYDYDLPNIRRPSESLTAMAQQPMQASFKKAKLAKSSAGAGASAEEEDATGEARLKTGDQAANFFARNSSHTPVKFVYLNRARTGDEFRPYDLTVVSRDQTDPEYFTMSACGVVHVFGGSWASNGSKEVPPSEFTQLSSWMQQSTFFNVLTSIRFFKSFLAAKIFRLWRANVRYKLFDACRRQLCKRLFLSKVAFCGTLLEINALCYELRSGDKTRLLAPASPNYLTIDAFLEEQQQQQLQAAKAFEQIIDKLQALVEKVCKDVTSRSRLSDDNPLSASVTGGEGEDGKRALPMKTHSKSMAAEREEKQEKLRAVKQAQGESLMLGDFIRLADYMSVSSCYLLTVASNENLLNTMTTPRKNGLWITSVEYGEDDTLFSPPLKTFSASLVTMIEAMITNVQTVPRLLYMRPFKPYFHSGRIEGPDVSKVVRHDTRFIEVQKLLQEAVATDFVRAYAYAQEFEMYRVIHFFGQHFNFDAYAERQQEGTSFKETVQAFKTGHGPDQEMGH</sequence>
<reference evidence="6" key="1">
    <citation type="journal article" date="2015" name="PLoS Genet.">
        <title>Genome Sequence and Transcriptome Analyses of Chrysochromulina tobin: Metabolic Tools for Enhanced Algal Fitness in the Prominent Order Prymnesiales (Haptophyceae).</title>
        <authorList>
            <person name="Hovde B.T."/>
            <person name="Deodato C.R."/>
            <person name="Hunsperger H.M."/>
            <person name="Ryken S.A."/>
            <person name="Yost W."/>
            <person name="Jha R.K."/>
            <person name="Patterson J."/>
            <person name="Monnat R.J. Jr."/>
            <person name="Barlow S.B."/>
            <person name="Starkenburg S.R."/>
            <person name="Cattolico R.A."/>
        </authorList>
    </citation>
    <scope>NUCLEOTIDE SEQUENCE</scope>
    <source>
        <strain evidence="6">CCMP291</strain>
    </source>
</reference>
<keyword evidence="4" id="KW-0732">Signal</keyword>
<comment type="similarity">
    <text evidence="1">Belongs to the DNase II family.</text>
</comment>
<accession>A0A0M0JAT0</accession>
<evidence type="ECO:0000256" key="3">
    <source>
        <dbReference type="SAM" id="MobiDB-lite"/>
    </source>
</evidence>
<dbReference type="PANTHER" id="PTHR10858:SF23">
    <property type="entry name" value="DEOXYRIBONUCLEASE II"/>
    <property type="match status" value="1"/>
</dbReference>
<name>A0A0M0JAT0_9EUKA</name>
<keyword evidence="6" id="KW-1185">Reference proteome</keyword>
<feature type="signal peptide" evidence="4">
    <location>
        <begin position="1"/>
        <end position="19"/>
    </location>
</feature>
<dbReference type="EMBL" id="JWZX01003165">
    <property type="protein sequence ID" value="KOO23704.1"/>
    <property type="molecule type" value="Genomic_DNA"/>
</dbReference>
<dbReference type="Proteomes" id="UP000037460">
    <property type="component" value="Unassembled WGS sequence"/>
</dbReference>
<comment type="caution">
    <text evidence="5">The sequence shown here is derived from an EMBL/GenBank/DDBJ whole genome shotgun (WGS) entry which is preliminary data.</text>
</comment>
<evidence type="ECO:0000256" key="2">
    <source>
        <dbReference type="ARBA" id="ARBA00022801"/>
    </source>
</evidence>
<gene>
    <name evidence="5" type="ORF">Ctob_003501</name>
</gene>
<dbReference type="AlphaFoldDB" id="A0A0M0JAT0"/>
<evidence type="ECO:0000256" key="4">
    <source>
        <dbReference type="SAM" id="SignalP"/>
    </source>
</evidence>
<proteinExistence type="inferred from homology"/>
<dbReference type="Pfam" id="PF03265">
    <property type="entry name" value="DNase_II"/>
    <property type="match status" value="1"/>
</dbReference>
<dbReference type="InterPro" id="IPR004947">
    <property type="entry name" value="DNase_II"/>
</dbReference>
<dbReference type="PANTHER" id="PTHR10858">
    <property type="entry name" value="DEOXYRIBONUCLEASE II"/>
    <property type="match status" value="1"/>
</dbReference>
<protein>
    <submittedName>
        <fullName evidence="5">Dynein heavy chain</fullName>
    </submittedName>
</protein>
<evidence type="ECO:0000313" key="6">
    <source>
        <dbReference type="Proteomes" id="UP000037460"/>
    </source>
</evidence>
<keyword evidence="2" id="KW-0378">Hydrolase</keyword>
<dbReference type="OrthoDB" id="10261598at2759"/>
<feature type="chain" id="PRO_5005601689" evidence="4">
    <location>
        <begin position="20"/>
        <end position="849"/>
    </location>
</feature>
<evidence type="ECO:0000256" key="1">
    <source>
        <dbReference type="ARBA" id="ARBA00007527"/>
    </source>
</evidence>
<feature type="region of interest" description="Disordered" evidence="3">
    <location>
        <begin position="610"/>
        <end position="652"/>
    </location>
</feature>
<evidence type="ECO:0000313" key="5">
    <source>
        <dbReference type="EMBL" id="KOO23704.1"/>
    </source>
</evidence>
<dbReference type="GO" id="GO:0004531">
    <property type="term" value="F:deoxyribonuclease II activity"/>
    <property type="evidence" value="ECO:0007669"/>
    <property type="project" value="InterPro"/>
</dbReference>